<evidence type="ECO:0000256" key="4">
    <source>
        <dbReference type="ARBA" id="ARBA00023136"/>
    </source>
</evidence>
<dbReference type="HAMAP" id="MF_02065">
    <property type="entry name" value="MltG"/>
    <property type="match status" value="1"/>
</dbReference>
<keyword evidence="1 7" id="KW-1003">Cell membrane</keyword>
<evidence type="ECO:0000256" key="6">
    <source>
        <dbReference type="ARBA" id="ARBA00023316"/>
    </source>
</evidence>
<keyword evidence="3 7" id="KW-1133">Transmembrane helix</keyword>
<dbReference type="GO" id="GO:0005886">
    <property type="term" value="C:plasma membrane"/>
    <property type="evidence" value="ECO:0007669"/>
    <property type="project" value="UniProtKB-UniRule"/>
</dbReference>
<evidence type="ECO:0000256" key="3">
    <source>
        <dbReference type="ARBA" id="ARBA00022989"/>
    </source>
</evidence>
<comment type="catalytic activity">
    <reaction evidence="7">
        <text>a peptidoglycan chain = a peptidoglycan chain with N-acetyl-1,6-anhydromuramyl-[peptide] at the reducing end + a peptidoglycan chain with N-acetylglucosamine at the non-reducing end.</text>
        <dbReference type="EC" id="4.2.2.29"/>
    </reaction>
</comment>
<evidence type="ECO:0000313" key="8">
    <source>
        <dbReference type="EMBL" id="OGD78611.1"/>
    </source>
</evidence>
<protein>
    <recommendedName>
        <fullName evidence="7">Endolytic murein transglycosylase</fullName>
        <ecNumber evidence="7">4.2.2.29</ecNumber>
    </recommendedName>
    <alternativeName>
        <fullName evidence="7">Peptidoglycan lytic transglycosylase</fullName>
    </alternativeName>
    <alternativeName>
        <fullName evidence="7">Peptidoglycan polymerization terminase</fullName>
    </alternativeName>
</protein>
<evidence type="ECO:0000313" key="9">
    <source>
        <dbReference type="Proteomes" id="UP000176682"/>
    </source>
</evidence>
<dbReference type="Pfam" id="PF02618">
    <property type="entry name" value="YceG"/>
    <property type="match status" value="1"/>
</dbReference>
<comment type="similarity">
    <text evidence="7">Belongs to the transglycosylase MltG family.</text>
</comment>
<comment type="caution">
    <text evidence="8">The sequence shown here is derived from an EMBL/GenBank/DDBJ whole genome shotgun (WGS) entry which is preliminary data.</text>
</comment>
<dbReference type="EC" id="4.2.2.29" evidence="7"/>
<name>A0A1F5FG90_9BACT</name>
<dbReference type="GO" id="GO:0071555">
    <property type="term" value="P:cell wall organization"/>
    <property type="evidence" value="ECO:0007669"/>
    <property type="project" value="UniProtKB-KW"/>
</dbReference>
<dbReference type="GO" id="GO:0009252">
    <property type="term" value="P:peptidoglycan biosynthetic process"/>
    <property type="evidence" value="ECO:0007669"/>
    <property type="project" value="UniProtKB-UniRule"/>
</dbReference>
<dbReference type="GO" id="GO:0008932">
    <property type="term" value="F:lytic endotransglycosylase activity"/>
    <property type="evidence" value="ECO:0007669"/>
    <property type="project" value="UniProtKB-UniRule"/>
</dbReference>
<proteinExistence type="inferred from homology"/>
<keyword evidence="2 7" id="KW-0812">Transmembrane</keyword>
<dbReference type="Proteomes" id="UP000176682">
    <property type="component" value="Unassembled WGS sequence"/>
</dbReference>
<organism evidence="8 9">
    <name type="scientific">Candidatus Collierbacteria bacterium RIFOXYB1_FULL_49_13</name>
    <dbReference type="NCBI Taxonomy" id="1817728"/>
    <lineage>
        <taxon>Bacteria</taxon>
        <taxon>Candidatus Collieribacteriota</taxon>
    </lineage>
</organism>
<evidence type="ECO:0000256" key="2">
    <source>
        <dbReference type="ARBA" id="ARBA00022692"/>
    </source>
</evidence>
<dbReference type="Gene3D" id="3.30.1490.480">
    <property type="entry name" value="Endolytic murein transglycosylase"/>
    <property type="match status" value="1"/>
</dbReference>
<dbReference type="InterPro" id="IPR003770">
    <property type="entry name" value="MLTG-like"/>
</dbReference>
<evidence type="ECO:0000256" key="5">
    <source>
        <dbReference type="ARBA" id="ARBA00023239"/>
    </source>
</evidence>
<gene>
    <name evidence="7" type="primary">mltG</name>
    <name evidence="8" type="ORF">A2368_01110</name>
</gene>
<dbReference type="AlphaFoldDB" id="A0A1F5FG90"/>
<sequence length="323" mass="36194">MYRFILATIITCLVGAAAIYYQFTPPEVTSTSPVTFIISRGQGLDSIGRTLVEHRLVRSVAAFKFYATLTNNAKLIQAGDYRLPVGLSLIELVENLKHGQSDRTITFINGWRREQYAQTIVDEFSKQNPEYAFSPEEFLSLTKNLEGHLYPDTYAFAKGVTAKDIVDVLTYRFDTLTKDLSSSPDFKSALILASLLEREALTDAEKPLIAGVLKKRLDQGWPLQVDATVQYAIASGKCPLITCEWWPQSLTRADIDINSPYNTYKTPGLPPAPISNPSLSSIKAALDPQSSPYYFYLHDPEGNIHFAITLEEHNQNIREFLSE</sequence>
<accession>A0A1F5FG90</accession>
<keyword evidence="4 7" id="KW-0472">Membrane</keyword>
<keyword evidence="5 7" id="KW-0456">Lyase</keyword>
<reference evidence="8 9" key="1">
    <citation type="journal article" date="2016" name="Nat. Commun.">
        <title>Thousands of microbial genomes shed light on interconnected biogeochemical processes in an aquifer system.</title>
        <authorList>
            <person name="Anantharaman K."/>
            <person name="Brown C.T."/>
            <person name="Hug L.A."/>
            <person name="Sharon I."/>
            <person name="Castelle C.J."/>
            <person name="Probst A.J."/>
            <person name="Thomas B.C."/>
            <person name="Singh A."/>
            <person name="Wilkins M.J."/>
            <person name="Karaoz U."/>
            <person name="Brodie E.L."/>
            <person name="Williams K.H."/>
            <person name="Hubbard S.S."/>
            <person name="Banfield J.F."/>
        </authorList>
    </citation>
    <scope>NUCLEOTIDE SEQUENCE [LARGE SCALE GENOMIC DNA]</scope>
</reference>
<feature type="site" description="Important for catalytic activity" evidence="7">
    <location>
        <position position="199"/>
    </location>
</feature>
<keyword evidence="6 7" id="KW-0961">Cell wall biogenesis/degradation</keyword>
<dbReference type="CDD" id="cd08010">
    <property type="entry name" value="MltG_like"/>
    <property type="match status" value="1"/>
</dbReference>
<evidence type="ECO:0000256" key="7">
    <source>
        <dbReference type="HAMAP-Rule" id="MF_02065"/>
    </source>
</evidence>
<dbReference type="NCBIfam" id="TIGR00247">
    <property type="entry name" value="endolytic transglycosylase MltG"/>
    <property type="match status" value="1"/>
</dbReference>
<dbReference type="EMBL" id="MFAM01000040">
    <property type="protein sequence ID" value="OGD78611.1"/>
    <property type="molecule type" value="Genomic_DNA"/>
</dbReference>
<dbReference type="PANTHER" id="PTHR30518">
    <property type="entry name" value="ENDOLYTIC MUREIN TRANSGLYCOSYLASE"/>
    <property type="match status" value="1"/>
</dbReference>
<comment type="function">
    <text evidence="7">Functions as a peptidoglycan terminase that cleaves nascent peptidoglycan strands endolytically to terminate their elongation.</text>
</comment>
<evidence type="ECO:0000256" key="1">
    <source>
        <dbReference type="ARBA" id="ARBA00022475"/>
    </source>
</evidence>
<dbReference type="PANTHER" id="PTHR30518:SF2">
    <property type="entry name" value="ENDOLYTIC MUREIN TRANSGLYCOSYLASE"/>
    <property type="match status" value="1"/>
</dbReference>